<evidence type="ECO:0000256" key="1">
    <source>
        <dbReference type="SAM" id="MobiDB-lite"/>
    </source>
</evidence>
<proteinExistence type="predicted"/>
<gene>
    <name evidence="2" type="ORF">TSUD_138870</name>
</gene>
<feature type="region of interest" description="Disordered" evidence="1">
    <location>
        <begin position="63"/>
        <end position="96"/>
    </location>
</feature>
<protein>
    <submittedName>
        <fullName evidence="2">Uncharacterized protein</fullName>
    </submittedName>
</protein>
<feature type="compositionally biased region" description="Low complexity" evidence="1">
    <location>
        <begin position="76"/>
        <end position="86"/>
    </location>
</feature>
<reference evidence="3" key="1">
    <citation type="journal article" date="2017" name="Front. Plant Sci.">
        <title>Climate Clever Clovers: New Paradigm to Reduce the Environmental Footprint of Ruminants by Breeding Low Methanogenic Forages Utilizing Haplotype Variation.</title>
        <authorList>
            <person name="Kaur P."/>
            <person name="Appels R."/>
            <person name="Bayer P.E."/>
            <person name="Keeble-Gagnere G."/>
            <person name="Wang J."/>
            <person name="Hirakawa H."/>
            <person name="Shirasawa K."/>
            <person name="Vercoe P."/>
            <person name="Stefanova K."/>
            <person name="Durmic Z."/>
            <person name="Nichols P."/>
            <person name="Revell C."/>
            <person name="Isobe S.N."/>
            <person name="Edwards D."/>
            <person name="Erskine W."/>
        </authorList>
    </citation>
    <scope>NUCLEOTIDE SEQUENCE [LARGE SCALE GENOMIC DNA]</scope>
    <source>
        <strain evidence="3">cv. Daliak</strain>
    </source>
</reference>
<organism evidence="2 3">
    <name type="scientific">Trifolium subterraneum</name>
    <name type="common">Subterranean clover</name>
    <dbReference type="NCBI Taxonomy" id="3900"/>
    <lineage>
        <taxon>Eukaryota</taxon>
        <taxon>Viridiplantae</taxon>
        <taxon>Streptophyta</taxon>
        <taxon>Embryophyta</taxon>
        <taxon>Tracheophyta</taxon>
        <taxon>Spermatophyta</taxon>
        <taxon>Magnoliopsida</taxon>
        <taxon>eudicotyledons</taxon>
        <taxon>Gunneridae</taxon>
        <taxon>Pentapetalae</taxon>
        <taxon>rosids</taxon>
        <taxon>fabids</taxon>
        <taxon>Fabales</taxon>
        <taxon>Fabaceae</taxon>
        <taxon>Papilionoideae</taxon>
        <taxon>50 kb inversion clade</taxon>
        <taxon>NPAAA clade</taxon>
        <taxon>Hologalegina</taxon>
        <taxon>IRL clade</taxon>
        <taxon>Trifolieae</taxon>
        <taxon>Trifolium</taxon>
    </lineage>
</organism>
<accession>A0A2Z6PDW3</accession>
<sequence>MVPLPPLTPTAYPSTHNAGSSTGIPLPIGLDPIPLSVWPLSWVDLNDNGFSSTETFPFSLKLQSLPPSDDHSQEISGQSSPLISSSNFKSSDEGEV</sequence>
<feature type="region of interest" description="Disordered" evidence="1">
    <location>
        <begin position="1"/>
        <end position="25"/>
    </location>
</feature>
<dbReference type="Proteomes" id="UP000242715">
    <property type="component" value="Unassembled WGS sequence"/>
</dbReference>
<dbReference type="EMBL" id="DF974322">
    <property type="protein sequence ID" value="GAU47515.1"/>
    <property type="molecule type" value="Genomic_DNA"/>
</dbReference>
<dbReference type="AlphaFoldDB" id="A0A2Z6PDW3"/>
<name>A0A2Z6PDW3_TRISU</name>
<evidence type="ECO:0000313" key="2">
    <source>
        <dbReference type="EMBL" id="GAU47515.1"/>
    </source>
</evidence>
<evidence type="ECO:0000313" key="3">
    <source>
        <dbReference type="Proteomes" id="UP000242715"/>
    </source>
</evidence>
<feature type="compositionally biased region" description="Polar residues" evidence="1">
    <location>
        <begin position="11"/>
        <end position="22"/>
    </location>
</feature>
<keyword evidence="3" id="KW-1185">Reference proteome</keyword>